<evidence type="ECO:0000256" key="1">
    <source>
        <dbReference type="SAM" id="MobiDB-lite"/>
    </source>
</evidence>
<sequence>MPKRRTTLEILKPVDGSFATGLVSRVFRLPSFGKVCLGTSSIGKLSWPIWLISEREELPDQWPHGIFEDSVHEEWVFGAIHDDGQRDDPKELDAIRLDRELSDFEEFDDKDTVVWDTPRVDAEAMHSTGGDGQPGPSTTSAGQPGTSTKAAGQSKRKRQKGQTQQATEAEGEMQPQLRRTPRQRTVTQDVSQPSQTQSSQPSPSLTEPVQSFSKKKRSNPTKKGEGGSQPILLRRSPRKKGETAKK</sequence>
<reference evidence="2 3" key="1">
    <citation type="journal article" date="2019" name="Plant Biotechnol. J.">
        <title>The red bayberry genome and genetic basis of sex determination.</title>
        <authorList>
            <person name="Jia H.M."/>
            <person name="Jia H.J."/>
            <person name="Cai Q.L."/>
            <person name="Wang Y."/>
            <person name="Zhao H.B."/>
            <person name="Yang W.F."/>
            <person name="Wang G.Y."/>
            <person name="Li Y.H."/>
            <person name="Zhan D.L."/>
            <person name="Shen Y.T."/>
            <person name="Niu Q.F."/>
            <person name="Chang L."/>
            <person name="Qiu J."/>
            <person name="Zhao L."/>
            <person name="Xie H.B."/>
            <person name="Fu W.Y."/>
            <person name="Jin J."/>
            <person name="Li X.W."/>
            <person name="Jiao Y."/>
            <person name="Zhou C.C."/>
            <person name="Tu T."/>
            <person name="Chai C.Y."/>
            <person name="Gao J.L."/>
            <person name="Fan L.J."/>
            <person name="van de Weg E."/>
            <person name="Wang J.Y."/>
            <person name="Gao Z.S."/>
        </authorList>
    </citation>
    <scope>NUCLEOTIDE SEQUENCE [LARGE SCALE GENOMIC DNA]</scope>
    <source>
        <tissue evidence="2">Leaves</tissue>
    </source>
</reference>
<protein>
    <submittedName>
        <fullName evidence="2">Uncharacterized protein</fullName>
    </submittedName>
</protein>
<keyword evidence="3" id="KW-1185">Reference proteome</keyword>
<name>A0A6A1USY5_9ROSI</name>
<comment type="caution">
    <text evidence="2">The sequence shown here is derived from an EMBL/GenBank/DDBJ whole genome shotgun (WGS) entry which is preliminary data.</text>
</comment>
<proteinExistence type="predicted"/>
<gene>
    <name evidence="2" type="ORF">CJ030_MR8G026782</name>
</gene>
<feature type="compositionally biased region" description="Polar residues" evidence="1">
    <location>
        <begin position="135"/>
        <end position="151"/>
    </location>
</feature>
<accession>A0A6A1USY5</accession>
<dbReference type="AlphaFoldDB" id="A0A6A1USY5"/>
<organism evidence="2 3">
    <name type="scientific">Morella rubra</name>
    <name type="common">Chinese bayberry</name>
    <dbReference type="NCBI Taxonomy" id="262757"/>
    <lineage>
        <taxon>Eukaryota</taxon>
        <taxon>Viridiplantae</taxon>
        <taxon>Streptophyta</taxon>
        <taxon>Embryophyta</taxon>
        <taxon>Tracheophyta</taxon>
        <taxon>Spermatophyta</taxon>
        <taxon>Magnoliopsida</taxon>
        <taxon>eudicotyledons</taxon>
        <taxon>Gunneridae</taxon>
        <taxon>Pentapetalae</taxon>
        <taxon>rosids</taxon>
        <taxon>fabids</taxon>
        <taxon>Fagales</taxon>
        <taxon>Myricaceae</taxon>
        <taxon>Morella</taxon>
    </lineage>
</organism>
<feature type="compositionally biased region" description="Low complexity" evidence="1">
    <location>
        <begin position="174"/>
        <end position="204"/>
    </location>
</feature>
<dbReference type="Proteomes" id="UP000516437">
    <property type="component" value="Chromosome 8"/>
</dbReference>
<evidence type="ECO:0000313" key="3">
    <source>
        <dbReference type="Proteomes" id="UP000516437"/>
    </source>
</evidence>
<feature type="region of interest" description="Disordered" evidence="1">
    <location>
        <begin position="123"/>
        <end position="246"/>
    </location>
</feature>
<evidence type="ECO:0000313" key="2">
    <source>
        <dbReference type="EMBL" id="KAB1203452.1"/>
    </source>
</evidence>
<dbReference type="EMBL" id="RXIC02000026">
    <property type="protein sequence ID" value="KAB1203452.1"/>
    <property type="molecule type" value="Genomic_DNA"/>
</dbReference>